<dbReference type="SUPFAM" id="SSF54001">
    <property type="entry name" value="Cysteine proteinases"/>
    <property type="match status" value="1"/>
</dbReference>
<evidence type="ECO:0000256" key="3">
    <source>
        <dbReference type="ARBA" id="ARBA00022729"/>
    </source>
</evidence>
<comment type="similarity">
    <text evidence="1">Belongs to the peptidase C1 family.</text>
</comment>
<dbReference type="GO" id="GO:0006508">
    <property type="term" value="P:proteolysis"/>
    <property type="evidence" value="ECO:0007669"/>
    <property type="project" value="UniProtKB-KW"/>
</dbReference>
<evidence type="ECO:0000256" key="7">
    <source>
        <dbReference type="SAM" id="SignalP"/>
    </source>
</evidence>
<comment type="caution">
    <text evidence="10">The sequence shown here is derived from an EMBL/GenBank/DDBJ whole genome shotgun (WGS) entry which is preliminary data.</text>
</comment>
<keyword evidence="11" id="KW-1185">Reference proteome</keyword>
<name>A0AAP0H6I5_9ASTR</name>
<dbReference type="SMART" id="SM00645">
    <property type="entry name" value="Pept_C1"/>
    <property type="match status" value="1"/>
</dbReference>
<sequence length="357" mass="39868">MEIKKFICLSLSLALILGIVESFEFKEEELESEERMQGLYERWRNHHNVAEVNPREKAQRFNVFKTNVQHVHKTNKMNKPYTLKLNKFATMTNHEFRSTYAGSKIKHYRTLRGARNSMLRFMYENATNLPTAIDWRARNAVTPPKDQGLCGGCWAFSTVVAVEGINAIRTNKLVSLSEQHLIDCETGFNEGCGGGLMEPAFIFIKESGGLAAEENYPYTSFTGTCDRSKIGNQVVTIDGYEDVPENNEGALLKAVANQPVSAAIEANGHDFQFYSKGVFTGGCGVDVNHAVAVVGYGETPEGTKYWIVKNSWGPHWGENGYIRLQRGVPNDEGLCGIAVEPSYAIKKKSNIPMNHEL</sequence>
<dbReference type="Proteomes" id="UP001408789">
    <property type="component" value="Unassembled WGS sequence"/>
</dbReference>
<keyword evidence="6" id="KW-1015">Disulfide bond</keyword>
<evidence type="ECO:0000256" key="4">
    <source>
        <dbReference type="ARBA" id="ARBA00022801"/>
    </source>
</evidence>
<dbReference type="FunFam" id="3.90.70.10:FF:000023">
    <property type="entry name" value="Senescence-specific cysteine protease SAG39"/>
    <property type="match status" value="1"/>
</dbReference>
<dbReference type="AlphaFoldDB" id="A0AAP0H6I5"/>
<dbReference type="PROSITE" id="PS00139">
    <property type="entry name" value="THIOL_PROTEASE_CYS"/>
    <property type="match status" value="1"/>
</dbReference>
<keyword evidence="3 7" id="KW-0732">Signal</keyword>
<dbReference type="InterPro" id="IPR013201">
    <property type="entry name" value="Prot_inhib_I29"/>
</dbReference>
<evidence type="ECO:0000259" key="8">
    <source>
        <dbReference type="SMART" id="SM00645"/>
    </source>
</evidence>
<dbReference type="Pfam" id="PF00112">
    <property type="entry name" value="Peptidase_C1"/>
    <property type="match status" value="1"/>
</dbReference>
<evidence type="ECO:0000256" key="5">
    <source>
        <dbReference type="ARBA" id="ARBA00022807"/>
    </source>
</evidence>
<dbReference type="Gene3D" id="3.90.70.10">
    <property type="entry name" value="Cysteine proteinases"/>
    <property type="match status" value="1"/>
</dbReference>
<dbReference type="InterPro" id="IPR038765">
    <property type="entry name" value="Papain-like_cys_pep_sf"/>
</dbReference>
<dbReference type="GO" id="GO:0008234">
    <property type="term" value="F:cysteine-type peptidase activity"/>
    <property type="evidence" value="ECO:0007669"/>
    <property type="project" value="UniProtKB-KW"/>
</dbReference>
<protein>
    <submittedName>
        <fullName evidence="10">Uncharacterized protein</fullName>
    </submittedName>
</protein>
<dbReference type="InterPro" id="IPR000668">
    <property type="entry name" value="Peptidase_C1A_C"/>
</dbReference>
<dbReference type="PROSITE" id="PS00639">
    <property type="entry name" value="THIOL_PROTEASE_HIS"/>
    <property type="match status" value="1"/>
</dbReference>
<keyword evidence="5" id="KW-0788">Thiol protease</keyword>
<evidence type="ECO:0000256" key="2">
    <source>
        <dbReference type="ARBA" id="ARBA00022670"/>
    </source>
</evidence>
<reference evidence="10 11" key="1">
    <citation type="submission" date="2024-04" db="EMBL/GenBank/DDBJ databases">
        <title>The reference genome of an endangered Asteraceae, Deinandra increscens subsp. villosa, native to the Central Coast of California.</title>
        <authorList>
            <person name="Guilliams M."/>
            <person name="Hasenstab-Lehman K."/>
            <person name="Meyer R."/>
            <person name="Mcevoy S."/>
        </authorList>
    </citation>
    <scope>NUCLEOTIDE SEQUENCE [LARGE SCALE GENOMIC DNA]</scope>
    <source>
        <tissue evidence="10">Leaf</tissue>
    </source>
</reference>
<dbReference type="EMBL" id="JBCNJP010000009">
    <property type="protein sequence ID" value="KAK9073557.1"/>
    <property type="molecule type" value="Genomic_DNA"/>
</dbReference>
<evidence type="ECO:0000256" key="1">
    <source>
        <dbReference type="ARBA" id="ARBA00008455"/>
    </source>
</evidence>
<evidence type="ECO:0000256" key="6">
    <source>
        <dbReference type="ARBA" id="ARBA00023157"/>
    </source>
</evidence>
<dbReference type="InterPro" id="IPR025661">
    <property type="entry name" value="Pept_asp_AS"/>
</dbReference>
<feature type="chain" id="PRO_5042992876" evidence="7">
    <location>
        <begin position="23"/>
        <end position="357"/>
    </location>
</feature>
<keyword evidence="2" id="KW-0645">Protease</keyword>
<dbReference type="InterPro" id="IPR025660">
    <property type="entry name" value="Pept_his_AS"/>
</dbReference>
<evidence type="ECO:0000313" key="10">
    <source>
        <dbReference type="EMBL" id="KAK9073557.1"/>
    </source>
</evidence>
<gene>
    <name evidence="10" type="ORF">SSX86_007881</name>
</gene>
<dbReference type="PANTHER" id="PTHR12411">
    <property type="entry name" value="CYSTEINE PROTEASE FAMILY C1-RELATED"/>
    <property type="match status" value="1"/>
</dbReference>
<dbReference type="InterPro" id="IPR039417">
    <property type="entry name" value="Peptidase_C1A_papain-like"/>
</dbReference>
<proteinExistence type="inferred from homology"/>
<dbReference type="CDD" id="cd02248">
    <property type="entry name" value="Peptidase_C1A"/>
    <property type="match status" value="1"/>
</dbReference>
<organism evidence="10 11">
    <name type="scientific">Deinandra increscens subsp. villosa</name>
    <dbReference type="NCBI Taxonomy" id="3103831"/>
    <lineage>
        <taxon>Eukaryota</taxon>
        <taxon>Viridiplantae</taxon>
        <taxon>Streptophyta</taxon>
        <taxon>Embryophyta</taxon>
        <taxon>Tracheophyta</taxon>
        <taxon>Spermatophyta</taxon>
        <taxon>Magnoliopsida</taxon>
        <taxon>eudicotyledons</taxon>
        <taxon>Gunneridae</taxon>
        <taxon>Pentapetalae</taxon>
        <taxon>asterids</taxon>
        <taxon>campanulids</taxon>
        <taxon>Asterales</taxon>
        <taxon>Asteraceae</taxon>
        <taxon>Asteroideae</taxon>
        <taxon>Heliantheae alliance</taxon>
        <taxon>Madieae</taxon>
        <taxon>Madiinae</taxon>
        <taxon>Deinandra</taxon>
    </lineage>
</organism>
<feature type="domain" description="Peptidase C1A papain C-terminal" evidence="8">
    <location>
        <begin position="129"/>
        <end position="345"/>
    </location>
</feature>
<feature type="signal peptide" evidence="7">
    <location>
        <begin position="1"/>
        <end position="22"/>
    </location>
</feature>
<dbReference type="PRINTS" id="PR00705">
    <property type="entry name" value="PAPAIN"/>
</dbReference>
<keyword evidence="4" id="KW-0378">Hydrolase</keyword>
<accession>A0AAP0H6I5</accession>
<dbReference type="Pfam" id="PF08246">
    <property type="entry name" value="Inhibitor_I29"/>
    <property type="match status" value="1"/>
</dbReference>
<evidence type="ECO:0000313" key="11">
    <source>
        <dbReference type="Proteomes" id="UP001408789"/>
    </source>
</evidence>
<dbReference type="PROSITE" id="PS00640">
    <property type="entry name" value="THIOL_PROTEASE_ASN"/>
    <property type="match status" value="1"/>
</dbReference>
<dbReference type="InterPro" id="IPR013128">
    <property type="entry name" value="Peptidase_C1A"/>
</dbReference>
<dbReference type="SMART" id="SM00848">
    <property type="entry name" value="Inhibitor_I29"/>
    <property type="match status" value="1"/>
</dbReference>
<dbReference type="InterPro" id="IPR000169">
    <property type="entry name" value="Pept_cys_AS"/>
</dbReference>
<evidence type="ECO:0000259" key="9">
    <source>
        <dbReference type="SMART" id="SM00848"/>
    </source>
</evidence>
<feature type="domain" description="Cathepsin propeptide inhibitor" evidence="9">
    <location>
        <begin position="40"/>
        <end position="96"/>
    </location>
</feature>